<evidence type="ECO:0000313" key="5">
    <source>
        <dbReference type="EMBL" id="AZA97716.1"/>
    </source>
</evidence>
<sequence>MNITEFLEKNKKVVTIFIFLIILSLFFMNKLTGLISEIGELLQYNISFKIGFGLLFLVIIILYVSLINKRYIHKKSTNFLIYYIFLIYLFLRLHPFDKYAISFVNIFNSIKYADVLFVIAGLHSLNLFSTLKKITDNDEHTFFIDDAPYIDEAIDNERILEQLIETISNFKPKPAFSIGINAVWGYGKSSFLHRLKSQYIAKHPKSIVFWYRIWKNKGSNAIIENFFDELKNNLKPYSGEISNDIDKYVDSILSLSNTDLKKLNDFGKSFFTENETLESFYSDINDIIKTIDRQIIILLDDLDRLEKEEIMNTLKLIRTLSDFDNVIFIAGYDRQYITDTIDIKKANYLDKIFNVEINLLPFNPELISNELLRIIDINFPKSNSNEDETELYTVFKNLFEYNQNMSLDTIPSNNDLKNVISSDHKLSYENFLLTYRDVKRFVNEFKFNITFLGERTNVVIEEYILLKLTTYKYRNLQKTLFNVLEKFLDKGEINNSNGNITVDAYFSDEFYVYTNKNRDHLKKSMLIYYSEEDFNIVDAVLCRLFGKKNGEYFQKNQNSIAKIFYTDIYIKNNIAGYLISISQMHTAYFENQLFDLALTINRENKNLFSVINEIKQFIYNNKPQSKEQFFDSIKTLNHIIKNSNIYDDKRSLEISVEAFNRFYNKLKRSFNKDILDVISSRPIGYIDILIGELNMNLIRNIYSNDNKFLYSTEAYGIFEIEFLYIEKLKYLITIQSNPLIILQHYLRYPKYLVSDRRIIYSEETNNLIKSDIQNRFSKYFKNELFKSLRKNGIDKNAGEFVGYEPYFALAQIFSDPNTILELVKFPSDKSLYDKFYQKGWDNLLHFLKQIIEEEEEEEDEEENDKELIDIESELANSIKFIEKYKDKNYKALTENEYDQIWNNLPFDTKV</sequence>
<keyword evidence="2" id="KW-1133">Transmembrane helix</keyword>
<evidence type="ECO:0000259" key="3">
    <source>
        <dbReference type="Pfam" id="PF07693"/>
    </source>
</evidence>
<name>A0AAD0YB01_9FLAO</name>
<keyword evidence="2" id="KW-0472">Membrane</keyword>
<evidence type="ECO:0000256" key="2">
    <source>
        <dbReference type="SAM" id="Phobius"/>
    </source>
</evidence>
<evidence type="ECO:0000313" key="4">
    <source>
        <dbReference type="EMBL" id="AZA85544.1"/>
    </source>
</evidence>
<evidence type="ECO:0000256" key="1">
    <source>
        <dbReference type="SAM" id="Coils"/>
    </source>
</evidence>
<gene>
    <name evidence="4" type="ORF">EG349_01430</name>
    <name evidence="5" type="ORF">EG353_20240</name>
</gene>
<dbReference type="InterPro" id="IPR011646">
    <property type="entry name" value="KAP_P-loop"/>
</dbReference>
<feature type="transmembrane region" description="Helical" evidence="2">
    <location>
        <begin position="79"/>
        <end position="96"/>
    </location>
</feature>
<keyword evidence="2" id="KW-0812">Transmembrane</keyword>
<dbReference type="EMBL" id="CP033915">
    <property type="protein sequence ID" value="AZA85544.1"/>
    <property type="molecule type" value="Genomic_DNA"/>
</dbReference>
<evidence type="ECO:0000313" key="7">
    <source>
        <dbReference type="Proteomes" id="UP000281741"/>
    </source>
</evidence>
<dbReference type="Gene3D" id="3.40.50.300">
    <property type="entry name" value="P-loop containing nucleotide triphosphate hydrolases"/>
    <property type="match status" value="1"/>
</dbReference>
<dbReference type="Proteomes" id="UP000274073">
    <property type="component" value="Chromosome"/>
</dbReference>
<dbReference type="RefSeq" id="WP_123853486.1">
    <property type="nucleotide sequence ID" value="NZ_CP033912.1"/>
</dbReference>
<protein>
    <recommendedName>
        <fullName evidence="3">KAP NTPase domain-containing protein</fullName>
    </recommendedName>
</protein>
<dbReference type="InterPro" id="IPR027417">
    <property type="entry name" value="P-loop_NTPase"/>
</dbReference>
<feature type="transmembrane region" description="Helical" evidence="2">
    <location>
        <begin position="48"/>
        <end position="67"/>
    </location>
</feature>
<keyword evidence="1" id="KW-0175">Coiled coil</keyword>
<dbReference type="Pfam" id="PF07693">
    <property type="entry name" value="KAP_NTPase"/>
    <property type="match status" value="1"/>
</dbReference>
<feature type="transmembrane region" description="Helical" evidence="2">
    <location>
        <begin position="12"/>
        <end position="28"/>
    </location>
</feature>
<dbReference type="SUPFAM" id="SSF52540">
    <property type="entry name" value="P-loop containing nucleoside triphosphate hydrolases"/>
    <property type="match status" value="1"/>
</dbReference>
<accession>A0AAD0YB01</accession>
<feature type="coiled-coil region" evidence="1">
    <location>
        <begin position="844"/>
        <end position="871"/>
    </location>
</feature>
<feature type="domain" description="KAP NTPase" evidence="3">
    <location>
        <begin position="157"/>
        <end position="446"/>
    </location>
</feature>
<dbReference type="AlphaFoldDB" id="A0AAD0YB01"/>
<dbReference type="Proteomes" id="UP000281741">
    <property type="component" value="Chromosome"/>
</dbReference>
<proteinExistence type="predicted"/>
<keyword evidence="7" id="KW-1185">Reference proteome</keyword>
<organism evidence="4 6">
    <name type="scientific">Chryseobacterium shandongense</name>
    <dbReference type="NCBI Taxonomy" id="1493872"/>
    <lineage>
        <taxon>Bacteria</taxon>
        <taxon>Pseudomonadati</taxon>
        <taxon>Bacteroidota</taxon>
        <taxon>Flavobacteriia</taxon>
        <taxon>Flavobacteriales</taxon>
        <taxon>Weeksellaceae</taxon>
        <taxon>Chryseobacterium group</taxon>
        <taxon>Chryseobacterium</taxon>
    </lineage>
</organism>
<evidence type="ECO:0000313" key="6">
    <source>
        <dbReference type="Proteomes" id="UP000274073"/>
    </source>
</evidence>
<dbReference type="EMBL" id="CP033912">
    <property type="protein sequence ID" value="AZA97716.1"/>
    <property type="molecule type" value="Genomic_DNA"/>
</dbReference>
<reference evidence="6 7" key="1">
    <citation type="submission" date="2018-11" db="EMBL/GenBank/DDBJ databases">
        <title>Proposal to divide the Flavobacteriaceae and reorganize its genera based on Amino Acid Identity values calculated from whole genome sequences.</title>
        <authorList>
            <person name="Nicholson A.C."/>
            <person name="Gulvik C.A."/>
            <person name="Whitney A.M."/>
            <person name="Humrighouse B.W."/>
            <person name="Bell M."/>
            <person name="Holmes B."/>
            <person name="Steigerwalt A.G."/>
            <person name="Villarma A."/>
            <person name="Sheth M."/>
            <person name="Batra D."/>
            <person name="Pryor J."/>
            <person name="Bernardet J.-F."/>
            <person name="Hugo C."/>
            <person name="Kampfer P."/>
            <person name="Newman J."/>
            <person name="McQuiston J.R."/>
        </authorList>
    </citation>
    <scope>NUCLEOTIDE SEQUENCE [LARGE SCALE GENOMIC DNA]</scope>
    <source>
        <strain evidence="4 6">G0207</strain>
        <strain evidence="5 7">H5143</strain>
    </source>
</reference>